<dbReference type="SUPFAM" id="SSF53335">
    <property type="entry name" value="S-adenosyl-L-methionine-dependent methyltransferases"/>
    <property type="match status" value="1"/>
</dbReference>
<reference evidence="1 2" key="1">
    <citation type="submission" date="2024-02" db="EMBL/GenBank/DDBJ databases">
        <title>De novo assembly and annotation of 12 fungi associated with fruit tree decline syndrome in Ontario, Canada.</title>
        <authorList>
            <person name="Sulman M."/>
            <person name="Ellouze W."/>
            <person name="Ilyukhin E."/>
        </authorList>
    </citation>
    <scope>NUCLEOTIDE SEQUENCE [LARGE SCALE GENOMIC DNA]</scope>
    <source>
        <strain evidence="1 2">M169</strain>
    </source>
</reference>
<evidence type="ECO:0008006" key="3">
    <source>
        <dbReference type="Google" id="ProtNLM"/>
    </source>
</evidence>
<dbReference type="Gene3D" id="3.40.50.150">
    <property type="entry name" value="Vaccinia Virus protein VP39"/>
    <property type="match status" value="1"/>
</dbReference>
<evidence type="ECO:0000313" key="1">
    <source>
        <dbReference type="EMBL" id="KAK7737084.1"/>
    </source>
</evidence>
<dbReference type="Proteomes" id="UP001430848">
    <property type="component" value="Unassembled WGS sequence"/>
</dbReference>
<dbReference type="PANTHER" id="PTHR35897:SF2">
    <property type="entry name" value="METHYLTRANSFERASE DOMAIN-CONTAINING PROTEIN"/>
    <property type="match status" value="1"/>
</dbReference>
<organism evidence="1 2">
    <name type="scientific">Diaporthe eres</name>
    <name type="common">Phomopsis oblonga</name>
    <dbReference type="NCBI Taxonomy" id="83184"/>
    <lineage>
        <taxon>Eukaryota</taxon>
        <taxon>Fungi</taxon>
        <taxon>Dikarya</taxon>
        <taxon>Ascomycota</taxon>
        <taxon>Pezizomycotina</taxon>
        <taxon>Sordariomycetes</taxon>
        <taxon>Sordariomycetidae</taxon>
        <taxon>Diaporthales</taxon>
        <taxon>Diaporthaceae</taxon>
        <taxon>Diaporthe</taxon>
        <taxon>Diaporthe eres species complex</taxon>
    </lineage>
</organism>
<gene>
    <name evidence="1" type="ORF">SLS63_002875</name>
</gene>
<proteinExistence type="predicted"/>
<evidence type="ECO:0000313" key="2">
    <source>
        <dbReference type="Proteomes" id="UP001430848"/>
    </source>
</evidence>
<dbReference type="InterPro" id="IPR029063">
    <property type="entry name" value="SAM-dependent_MTases_sf"/>
</dbReference>
<dbReference type="InterPro" id="IPR051654">
    <property type="entry name" value="Meroterpenoid_MTases"/>
</dbReference>
<sequence length="317" mass="35977">MTAEAEKWKQLPEEHVARSTKSPWYHHDFEYKLKPTFRKLLEEWSGIPPDDVIPHIYQVVGSQREEAWKVFPWPCIGEFWLIEQGLLRHPDYTRVLEQLTTHSNAPGPAPKFLDLGTCIGQDVRTLAHGGASLSSLYGADVLPGFRDAGYSLFKDSDRLGPSHFITGDIFSDEDQLARTRGTWDVVHVTMFLHVFALPEQIAVSKNIMTLLKAAPGSTVIGTQTGSLDAGEVVLKPPLCEPGEHKTIYRQSRETLIDLFENAAKAAGLQVRVWADYDEDEARERARGRAEKGEEWETKERFFAGDKERRIFFRVEIV</sequence>
<keyword evidence="2" id="KW-1185">Reference proteome</keyword>
<name>A0ABR1PHZ5_DIAER</name>
<accession>A0ABR1PHZ5</accession>
<dbReference type="PANTHER" id="PTHR35897">
    <property type="entry name" value="METHYLTRANSFERASE AUSD"/>
    <property type="match status" value="1"/>
</dbReference>
<dbReference type="EMBL" id="JAKNSF020000008">
    <property type="protein sequence ID" value="KAK7737084.1"/>
    <property type="molecule type" value="Genomic_DNA"/>
</dbReference>
<protein>
    <recommendedName>
        <fullName evidence="3">Methyltransferase domain-containing protein</fullName>
    </recommendedName>
</protein>
<comment type="caution">
    <text evidence="1">The sequence shown here is derived from an EMBL/GenBank/DDBJ whole genome shotgun (WGS) entry which is preliminary data.</text>
</comment>